<dbReference type="Pfam" id="PF08450">
    <property type="entry name" value="SGL"/>
    <property type="match status" value="1"/>
</dbReference>
<dbReference type="InterPro" id="IPR011042">
    <property type="entry name" value="6-blade_b-propeller_TolB-like"/>
</dbReference>
<dbReference type="InterPro" id="IPR013658">
    <property type="entry name" value="SGL"/>
</dbReference>
<organism evidence="3">
    <name type="scientific">marine metagenome</name>
    <dbReference type="NCBI Taxonomy" id="408172"/>
    <lineage>
        <taxon>unclassified sequences</taxon>
        <taxon>metagenomes</taxon>
        <taxon>ecological metagenomes</taxon>
    </lineage>
</organism>
<name>A0A382G8P1_9ZZZZ</name>
<accession>A0A382G8P1</accession>
<evidence type="ECO:0000313" key="3">
    <source>
        <dbReference type="EMBL" id="SVB71165.1"/>
    </source>
</evidence>
<dbReference type="Gene3D" id="2.120.10.30">
    <property type="entry name" value="TolB, C-terminal domain"/>
    <property type="match status" value="1"/>
</dbReference>
<reference evidence="3" key="1">
    <citation type="submission" date="2018-05" db="EMBL/GenBank/DDBJ databases">
        <authorList>
            <person name="Lanie J.A."/>
            <person name="Ng W.-L."/>
            <person name="Kazmierczak K.M."/>
            <person name="Andrzejewski T.M."/>
            <person name="Davidsen T.M."/>
            <person name="Wayne K.J."/>
            <person name="Tettelin H."/>
            <person name="Glass J.I."/>
            <person name="Rusch D."/>
            <person name="Podicherti R."/>
            <person name="Tsui H.-C.T."/>
            <person name="Winkler M.E."/>
        </authorList>
    </citation>
    <scope>NUCLEOTIDE SEQUENCE</scope>
</reference>
<dbReference type="PANTHER" id="PTHR47572">
    <property type="entry name" value="LIPOPROTEIN-RELATED"/>
    <property type="match status" value="1"/>
</dbReference>
<dbReference type="GO" id="GO:0016787">
    <property type="term" value="F:hydrolase activity"/>
    <property type="evidence" value="ECO:0007669"/>
    <property type="project" value="UniProtKB-KW"/>
</dbReference>
<protein>
    <recommendedName>
        <fullName evidence="2">SMP-30/Gluconolactonase/LRE-like region domain-containing protein</fullName>
    </recommendedName>
</protein>
<dbReference type="PANTHER" id="PTHR47572:SF4">
    <property type="entry name" value="LACTONASE DRP35"/>
    <property type="match status" value="1"/>
</dbReference>
<keyword evidence="1" id="KW-0378">Hydrolase</keyword>
<dbReference type="EMBL" id="UINC01053987">
    <property type="protein sequence ID" value="SVB71165.1"/>
    <property type="molecule type" value="Genomic_DNA"/>
</dbReference>
<dbReference type="InterPro" id="IPR051262">
    <property type="entry name" value="SMP-30/CGR1_Lactonase"/>
</dbReference>
<proteinExistence type="predicted"/>
<sequence length="339" mass="37022">MIMRRVCVVLLSSAIFGCADSEPAQVDPADDVTVPAAIETRPVEAAATIAFTEGPTVDADGNVYFTNLRTDRRDTSRILRMTPDGVVDVYREPSYRANGLIFDTDWRLLACEGGNGDDVLPRVTRTNIESGEIEVVADHFAGKQFHQPNDVTIDGQGRIFFTDRPGPEVTSEQIGVHGVYRVDPDGSITQILTEPDIERPNGIVISPDDRTLYLIETAQQAGGARMIRAYDLAQDGSASNMRVFHDFYPGRSGDGMTIDSEGNLYVAAGLNRLRETSETLDTVAGVHVFSPEGELLEHIPIPEDTVTNVAFGGDDLRTLYVTAGKTLFRINTDITGTRR</sequence>
<feature type="domain" description="SMP-30/Gluconolactonase/LRE-like region" evidence="2">
    <location>
        <begin position="51"/>
        <end position="323"/>
    </location>
</feature>
<dbReference type="AlphaFoldDB" id="A0A382G8P1"/>
<gene>
    <name evidence="3" type="ORF">METZ01_LOCUS224019</name>
</gene>
<dbReference type="PROSITE" id="PS51257">
    <property type="entry name" value="PROKAR_LIPOPROTEIN"/>
    <property type="match status" value="1"/>
</dbReference>
<evidence type="ECO:0000259" key="2">
    <source>
        <dbReference type="Pfam" id="PF08450"/>
    </source>
</evidence>
<evidence type="ECO:0000256" key="1">
    <source>
        <dbReference type="ARBA" id="ARBA00022801"/>
    </source>
</evidence>
<dbReference type="SUPFAM" id="SSF63829">
    <property type="entry name" value="Calcium-dependent phosphotriesterase"/>
    <property type="match status" value="1"/>
</dbReference>